<evidence type="ECO:0000256" key="7">
    <source>
        <dbReference type="PIRSR" id="PIRSR615500-1"/>
    </source>
</evidence>
<evidence type="ECO:0000259" key="12">
    <source>
        <dbReference type="PROSITE" id="PS51829"/>
    </source>
</evidence>
<feature type="active site" description="Charge relay system" evidence="7 8">
    <location>
        <position position="423"/>
    </location>
</feature>
<dbReference type="VEuPathDB" id="FungiDB:T552_01384"/>
<feature type="compositionally biased region" description="Low complexity" evidence="9">
    <location>
        <begin position="667"/>
        <end position="689"/>
    </location>
</feature>
<dbReference type="Gene3D" id="2.60.120.260">
    <property type="entry name" value="Galactose-binding domain-like"/>
    <property type="match status" value="1"/>
</dbReference>
<keyword evidence="10" id="KW-0472">Membrane</keyword>
<evidence type="ECO:0000256" key="8">
    <source>
        <dbReference type="PROSITE-ProRule" id="PRU01240"/>
    </source>
</evidence>
<reference evidence="13" key="1">
    <citation type="journal article" date="1997" name="Microbiology">
        <title>A Pneumocystis carinii multi-gene family with homology to subtilisin-like serine proteases.</title>
        <authorList>
            <person name="Lugli E.B."/>
            <person name="Allen A.G."/>
            <person name="Wakefield A.E."/>
        </authorList>
    </citation>
    <scope>NUCLEOTIDE SEQUENCE</scope>
</reference>
<dbReference type="VEuPathDB" id="FungiDB:T552_02426"/>
<evidence type="ECO:0000256" key="2">
    <source>
        <dbReference type="ARBA" id="ARBA00022670"/>
    </source>
</evidence>
<dbReference type="GO" id="GO:0016485">
    <property type="term" value="P:protein processing"/>
    <property type="evidence" value="ECO:0007669"/>
    <property type="project" value="TreeGrafter"/>
</dbReference>
<dbReference type="SUPFAM" id="SSF52743">
    <property type="entry name" value="Subtilisin-like"/>
    <property type="match status" value="1"/>
</dbReference>
<dbReference type="InterPro" id="IPR036852">
    <property type="entry name" value="Peptidase_S8/S53_dom_sf"/>
</dbReference>
<dbReference type="PANTHER" id="PTHR42884:SF14">
    <property type="entry name" value="NEUROENDOCRINE CONVERTASE 1"/>
    <property type="match status" value="1"/>
</dbReference>
<dbReference type="PANTHER" id="PTHR42884">
    <property type="entry name" value="PROPROTEIN CONVERTASE SUBTILISIN/KEXIN-RELATED"/>
    <property type="match status" value="1"/>
</dbReference>
<keyword evidence="3 11" id="KW-0732">Signal</keyword>
<sequence length="790" mass="88123">MIFKILLTFFLYWIYLVRVRCEMVPVDFENNDYYYYFHLSEDVDIEEFSRAVGFKYHMKVDHLDNHHIFFIEKGVLEDEIKEKIENYFSLEKGRNAIDGFNSDKLFYYEKQKLVKPVNRGAIRDDIYFDNQDLYNDEEIVNNVVKDPTVDQAKKSTEDLKERLKEIKKELGISDPCFDKQWYLFNTEKPGVDINVTGVWLQGITGKGVTVAIADNGLDYTNKDLAPNYNSQGSYDFVSKTDDPNPKSSSDTHGTRCAGEVAAARNDFCGLGVAYESNISGLRFLPSGLSYHLESLALSYKPNVNYIYSCSWGPPGDGYAAIPMYPTTYSAIIKGIKEGRNGLGSIYVFGTGNGGSLDGCNYDGYANSPYTITIAAIDSEDKNFYFSESCPCILASTYSGGENGSIYTTDLGKEGCTTEHTGASASTPLAAGIIALVLSANPNLTWHDVQALIVETAVPFNLEYPGWDKLPSERHYSNNFGFGKLDAYRMVERAKTFKTLNAQTMFSTQLIPLNKTFSENGGHITSTFYIDSGSPTHYNFKNLEYVGVSFHYKHQYKGHLEFNITSPSGVTSVLAHRRINDYNSGTFHWFFTTVKHWGETIVGNWTIDVEDEKVSNLDGEIFDWQLHFFGESIDSSKAELHPPYPFKPQPPSKPAPPSKPDPNPPSDPSSQQDSDTSLSSTPTSTSSSKLSPPPTPQPKPEPQPEQKPTSIASSTTSTNLIPPAPTSSSSKTKTSTTRKASSTTKTSTRPSPTEGTFTGSGCSHLSFFEKRHLLLQMILLLFFFLFLGYSF</sequence>
<evidence type="ECO:0000256" key="6">
    <source>
        <dbReference type="ARBA" id="ARBA00022837"/>
    </source>
</evidence>
<evidence type="ECO:0000256" key="3">
    <source>
        <dbReference type="ARBA" id="ARBA00022729"/>
    </source>
</evidence>
<feature type="signal peptide" evidence="11">
    <location>
        <begin position="1"/>
        <end position="21"/>
    </location>
</feature>
<dbReference type="PROSITE" id="PS51829">
    <property type="entry name" value="P_HOMO_B"/>
    <property type="match status" value="1"/>
</dbReference>
<organism evidence="13">
    <name type="scientific">Pneumocystis carinii</name>
    <dbReference type="NCBI Taxonomy" id="4754"/>
    <lineage>
        <taxon>Eukaryota</taxon>
        <taxon>Fungi</taxon>
        <taxon>Dikarya</taxon>
        <taxon>Ascomycota</taxon>
        <taxon>Taphrinomycotina</taxon>
        <taxon>Pneumocystomycetes</taxon>
        <taxon>Pneumocystaceae</taxon>
        <taxon>Pneumocystis</taxon>
    </lineage>
</organism>
<dbReference type="EMBL" id="AF001304">
    <property type="protein sequence ID" value="AAB66701.1"/>
    <property type="molecule type" value="mRNA"/>
</dbReference>
<dbReference type="Pfam" id="PF01483">
    <property type="entry name" value="P_proprotein"/>
    <property type="match status" value="1"/>
</dbReference>
<dbReference type="GO" id="GO:0004252">
    <property type="term" value="F:serine-type endopeptidase activity"/>
    <property type="evidence" value="ECO:0007669"/>
    <property type="project" value="UniProtKB-UniRule"/>
</dbReference>
<feature type="compositionally biased region" description="Pro residues" evidence="9">
    <location>
        <begin position="641"/>
        <end position="666"/>
    </location>
</feature>
<feature type="compositionally biased region" description="Pro residues" evidence="9">
    <location>
        <begin position="690"/>
        <end position="704"/>
    </location>
</feature>
<keyword evidence="10" id="KW-0812">Transmembrane</keyword>
<protein>
    <submittedName>
        <fullName evidence="13">Protease 1</fullName>
    </submittedName>
</protein>
<keyword evidence="10" id="KW-1133">Transmembrane helix</keyword>
<dbReference type="PROSITE" id="PS00137">
    <property type="entry name" value="SUBTILASE_HIS"/>
    <property type="match status" value="1"/>
</dbReference>
<reference evidence="13" key="2">
    <citation type="submission" date="1997-04" db="EMBL/GenBank/DDBJ databases">
        <authorList>
            <person name="Lugli E.B."/>
            <person name="Allen A.G."/>
            <person name="Wakefield A.E."/>
        </authorList>
    </citation>
    <scope>NUCLEOTIDE SEQUENCE</scope>
</reference>
<dbReference type="InterPro" id="IPR034182">
    <property type="entry name" value="Kexin/furin"/>
</dbReference>
<keyword evidence="4 8" id="KW-0378">Hydrolase</keyword>
<dbReference type="SUPFAM" id="SSF49785">
    <property type="entry name" value="Galactose-binding domain-like"/>
    <property type="match status" value="1"/>
</dbReference>
<dbReference type="InterPro" id="IPR008979">
    <property type="entry name" value="Galactose-bd-like_sf"/>
</dbReference>
<dbReference type="InterPro" id="IPR015500">
    <property type="entry name" value="Peptidase_S8_subtilisin-rel"/>
</dbReference>
<dbReference type="AlphaFoldDB" id="O13304"/>
<evidence type="ECO:0000256" key="5">
    <source>
        <dbReference type="ARBA" id="ARBA00022825"/>
    </source>
</evidence>
<accession>O13304</accession>
<evidence type="ECO:0000313" key="13">
    <source>
        <dbReference type="EMBL" id="AAB66701.1"/>
    </source>
</evidence>
<evidence type="ECO:0000256" key="10">
    <source>
        <dbReference type="SAM" id="Phobius"/>
    </source>
</evidence>
<comment type="similarity">
    <text evidence="1">Belongs to the peptidase S8 family. Furin subfamily.</text>
</comment>
<dbReference type="Gene3D" id="3.40.50.200">
    <property type="entry name" value="Peptidase S8/S53 domain"/>
    <property type="match status" value="1"/>
</dbReference>
<dbReference type="InterPro" id="IPR002884">
    <property type="entry name" value="P_dom"/>
</dbReference>
<dbReference type="GO" id="GO:0000139">
    <property type="term" value="C:Golgi membrane"/>
    <property type="evidence" value="ECO:0007669"/>
    <property type="project" value="TreeGrafter"/>
</dbReference>
<feature type="compositionally biased region" description="Polar residues" evidence="9">
    <location>
        <begin position="710"/>
        <end position="719"/>
    </location>
</feature>
<dbReference type="CDD" id="cd04059">
    <property type="entry name" value="Peptidases_S8_Protein_convertases_Kexins_Furin-like"/>
    <property type="match status" value="1"/>
</dbReference>
<dbReference type="InterPro" id="IPR000209">
    <property type="entry name" value="Peptidase_S8/S53_dom"/>
</dbReference>
<feature type="active site" description="Charge relay system" evidence="7 8">
    <location>
        <position position="214"/>
    </location>
</feature>
<evidence type="ECO:0000256" key="4">
    <source>
        <dbReference type="ARBA" id="ARBA00022801"/>
    </source>
</evidence>
<feature type="transmembrane region" description="Helical" evidence="10">
    <location>
        <begin position="772"/>
        <end position="789"/>
    </location>
</feature>
<keyword evidence="5 8" id="KW-0720">Serine protease</keyword>
<name>O13304_PNECA</name>
<feature type="compositionally biased region" description="Low complexity" evidence="9">
    <location>
        <begin position="725"/>
        <end position="752"/>
    </location>
</feature>
<dbReference type="MEROPS" id="S08.011"/>
<evidence type="ECO:0000256" key="1">
    <source>
        <dbReference type="ARBA" id="ARBA00005325"/>
    </source>
</evidence>
<feature type="domain" description="P/Homo B" evidence="12">
    <location>
        <begin position="499"/>
        <end position="633"/>
    </location>
</feature>
<feature type="region of interest" description="Disordered" evidence="9">
    <location>
        <begin position="638"/>
        <end position="758"/>
    </location>
</feature>
<dbReference type="InterPro" id="IPR022398">
    <property type="entry name" value="Peptidase_S8_His-AS"/>
</dbReference>
<evidence type="ECO:0000256" key="9">
    <source>
        <dbReference type="SAM" id="MobiDB-lite"/>
    </source>
</evidence>
<dbReference type="GO" id="GO:0005802">
    <property type="term" value="C:trans-Golgi network"/>
    <property type="evidence" value="ECO:0007669"/>
    <property type="project" value="TreeGrafter"/>
</dbReference>
<dbReference type="PROSITE" id="PS51892">
    <property type="entry name" value="SUBTILASE"/>
    <property type="match status" value="1"/>
</dbReference>
<feature type="region of interest" description="Disordered" evidence="9">
    <location>
        <begin position="234"/>
        <end position="254"/>
    </location>
</feature>
<feature type="chain" id="PRO_5004157127" evidence="11">
    <location>
        <begin position="22"/>
        <end position="790"/>
    </location>
</feature>
<feature type="active site" description="Charge relay system" evidence="7 8">
    <location>
        <position position="252"/>
    </location>
</feature>
<keyword evidence="6" id="KW-0106">Calcium</keyword>
<evidence type="ECO:0000256" key="11">
    <source>
        <dbReference type="SAM" id="SignalP"/>
    </source>
</evidence>
<dbReference type="PRINTS" id="PR00723">
    <property type="entry name" value="SUBTILISIN"/>
</dbReference>
<proteinExistence type="evidence at transcript level"/>
<keyword evidence="2 8" id="KW-0645">Protease</keyword>
<dbReference type="Pfam" id="PF00082">
    <property type="entry name" value="Peptidase_S8"/>
    <property type="match status" value="1"/>
</dbReference>